<dbReference type="NCBIfam" id="NF033788">
    <property type="entry name" value="HTH_metalloreg"/>
    <property type="match status" value="1"/>
</dbReference>
<dbReference type="Proteomes" id="UP000518091">
    <property type="component" value="Unassembled WGS sequence"/>
</dbReference>
<dbReference type="EMBL" id="JACEFT010000024">
    <property type="protein sequence ID" value="MBA2780403.1"/>
    <property type="molecule type" value="Genomic_DNA"/>
</dbReference>
<dbReference type="InterPro" id="IPR001845">
    <property type="entry name" value="HTH_ArsR_DNA-bd_dom"/>
</dbReference>
<evidence type="ECO:0000313" key="2">
    <source>
        <dbReference type="EMBL" id="MBA2780403.1"/>
    </source>
</evidence>
<dbReference type="PANTHER" id="PTHR38600:SF2">
    <property type="entry name" value="SLL0088 PROTEIN"/>
    <property type="match status" value="1"/>
</dbReference>
<reference evidence="2 4" key="2">
    <citation type="submission" date="2020-07" db="EMBL/GenBank/DDBJ databases">
        <title>Identification of Halomonas strains.</title>
        <authorList>
            <person name="Xiao Z."/>
            <person name="Shen J."/>
        </authorList>
    </citation>
    <scope>NUCLEOTIDE SEQUENCE [LARGE SCALE GENOMIC DNA]</scope>
    <source>
        <strain evidence="2 4">DSM 17331</strain>
    </source>
</reference>
<dbReference type="PANTHER" id="PTHR38600">
    <property type="entry name" value="TRANSCRIPTIONAL REGULATORY PROTEIN"/>
    <property type="match status" value="1"/>
</dbReference>
<proteinExistence type="predicted"/>
<dbReference type="Gene3D" id="1.10.10.10">
    <property type="entry name" value="Winged helix-like DNA-binding domain superfamily/Winged helix DNA-binding domain"/>
    <property type="match status" value="1"/>
</dbReference>
<dbReference type="InterPro" id="IPR011991">
    <property type="entry name" value="ArsR-like_HTH"/>
</dbReference>
<organism evidence="2 4">
    <name type="scientific">Billgrantia kenyensis</name>
    <dbReference type="NCBI Taxonomy" id="321266"/>
    <lineage>
        <taxon>Bacteria</taxon>
        <taxon>Pseudomonadati</taxon>
        <taxon>Pseudomonadota</taxon>
        <taxon>Gammaproteobacteria</taxon>
        <taxon>Oceanospirillales</taxon>
        <taxon>Halomonadaceae</taxon>
        <taxon>Billgrantia</taxon>
    </lineage>
</organism>
<dbReference type="CDD" id="cd00090">
    <property type="entry name" value="HTH_ARSR"/>
    <property type="match status" value="1"/>
</dbReference>
<evidence type="ECO:0000313" key="3">
    <source>
        <dbReference type="EMBL" id="MCG6663389.1"/>
    </source>
</evidence>
<gene>
    <name evidence="2" type="ORF">H1D44_16065</name>
    <name evidence="3" type="ORF">HOP48_17815</name>
</gene>
<dbReference type="PROSITE" id="PS50987">
    <property type="entry name" value="HTH_ARSR_2"/>
    <property type="match status" value="1"/>
</dbReference>
<dbReference type="Proteomes" id="UP000814353">
    <property type="component" value="Unassembled WGS sequence"/>
</dbReference>
<reference evidence="3 5" key="1">
    <citation type="submission" date="2020-05" db="EMBL/GenBank/DDBJ databases">
        <title>Comparative genomic analysis of denitrifying bacteria from Halomonas genus.</title>
        <authorList>
            <person name="Wang L."/>
            <person name="Shao Z."/>
        </authorList>
    </citation>
    <scope>NUCLEOTIDE SEQUENCE [LARGE SCALE GENOMIC DNA]</scope>
    <source>
        <strain evidence="3 5">DSM 17331</strain>
    </source>
</reference>
<dbReference type="Pfam" id="PF12840">
    <property type="entry name" value="HTH_20"/>
    <property type="match status" value="1"/>
</dbReference>
<dbReference type="SUPFAM" id="SSF46785">
    <property type="entry name" value="Winged helix' DNA-binding domain"/>
    <property type="match status" value="1"/>
</dbReference>
<protein>
    <submittedName>
        <fullName evidence="2">Winged helix-turn-helix transcriptional regulator</fullName>
    </submittedName>
</protein>
<dbReference type="GO" id="GO:0003700">
    <property type="term" value="F:DNA-binding transcription factor activity"/>
    <property type="evidence" value="ECO:0007669"/>
    <property type="project" value="InterPro"/>
</dbReference>
<sequence>MVEYNETHLDRVFHALADPTRRLLLERLAAGERKVGELAEPFPISLAAVSKHVRVLEQAGLVERRIEGRSHYCRLRPEPLAAAEQWLSFYEGFWSQRLSVLEKALQAAPDGKSKKEKRHDG</sequence>
<name>A0A7V9W3I7_9GAMM</name>
<evidence type="ECO:0000259" key="1">
    <source>
        <dbReference type="PROSITE" id="PS50987"/>
    </source>
</evidence>
<dbReference type="InterPro" id="IPR036388">
    <property type="entry name" value="WH-like_DNA-bd_sf"/>
</dbReference>
<dbReference type="EMBL" id="JABFUB010000021">
    <property type="protein sequence ID" value="MCG6663389.1"/>
    <property type="molecule type" value="Genomic_DNA"/>
</dbReference>
<feature type="domain" description="HTH arsR-type" evidence="1">
    <location>
        <begin position="1"/>
        <end position="112"/>
    </location>
</feature>
<dbReference type="PRINTS" id="PR00778">
    <property type="entry name" value="HTHARSR"/>
</dbReference>
<dbReference type="SMART" id="SM00418">
    <property type="entry name" value="HTH_ARSR"/>
    <property type="match status" value="1"/>
</dbReference>
<accession>A0A7V9W3I7</accession>
<dbReference type="AlphaFoldDB" id="A0A7V9W3I7"/>
<evidence type="ECO:0000313" key="4">
    <source>
        <dbReference type="Proteomes" id="UP000518091"/>
    </source>
</evidence>
<dbReference type="InterPro" id="IPR036390">
    <property type="entry name" value="WH_DNA-bd_sf"/>
</dbReference>
<evidence type="ECO:0000313" key="5">
    <source>
        <dbReference type="Proteomes" id="UP000814353"/>
    </source>
</evidence>
<keyword evidence="5" id="KW-1185">Reference proteome</keyword>
<comment type="caution">
    <text evidence="2">The sequence shown here is derived from an EMBL/GenBank/DDBJ whole genome shotgun (WGS) entry which is preliminary data.</text>
</comment>